<evidence type="ECO:0000313" key="3">
    <source>
        <dbReference type="Proteomes" id="UP001301140"/>
    </source>
</evidence>
<dbReference type="Proteomes" id="UP001301140">
    <property type="component" value="Unassembled WGS sequence"/>
</dbReference>
<keyword evidence="1" id="KW-1133">Transmembrane helix</keyword>
<comment type="caution">
    <text evidence="2">The sequence shown here is derived from an EMBL/GenBank/DDBJ whole genome shotgun (WGS) entry which is preliminary data.</text>
</comment>
<name>A0AAP3XT17_9PROT</name>
<dbReference type="AlphaFoldDB" id="A0AAP3XT17"/>
<sequence>MSAVALGAGLAGWAIGFLQAGQAWFSVAAGLTAVAVVAIIAVCAVYVAALFSAAKASQRLDRGIEASLRGTQASLGRASRLARAEEIFASDPDGRTIDPQREPELFRLYLFHTGRIDASGLASHSDREAALERLADDADRIRELFAQQDVLSTADADAATQQQRIEEISRSLAGVTHQRGQPG</sequence>
<organism evidence="2 3">
    <name type="scientific">Marinimicrococcus flavescens</name>
    <dbReference type="NCBI Taxonomy" id="3031815"/>
    <lineage>
        <taxon>Bacteria</taxon>
        <taxon>Pseudomonadati</taxon>
        <taxon>Pseudomonadota</taxon>
        <taxon>Alphaproteobacteria</taxon>
        <taxon>Geminicoccales</taxon>
        <taxon>Geminicoccaceae</taxon>
        <taxon>Marinimicrococcus</taxon>
    </lineage>
</organism>
<evidence type="ECO:0000256" key="1">
    <source>
        <dbReference type="SAM" id="Phobius"/>
    </source>
</evidence>
<protein>
    <submittedName>
        <fullName evidence="2">Uncharacterized protein</fullName>
    </submittedName>
</protein>
<dbReference type="RefSeq" id="WP_327789597.1">
    <property type="nucleotide sequence ID" value="NZ_JARGEQ010000126.1"/>
</dbReference>
<keyword evidence="1" id="KW-0472">Membrane</keyword>
<keyword evidence="3" id="KW-1185">Reference proteome</keyword>
<keyword evidence="1" id="KW-0812">Transmembrane</keyword>
<evidence type="ECO:0000313" key="2">
    <source>
        <dbReference type="EMBL" id="MDF1587177.1"/>
    </source>
</evidence>
<dbReference type="EMBL" id="JARGEQ010000126">
    <property type="protein sequence ID" value="MDF1587177.1"/>
    <property type="molecule type" value="Genomic_DNA"/>
</dbReference>
<feature type="transmembrane region" description="Helical" evidence="1">
    <location>
        <begin position="30"/>
        <end position="54"/>
    </location>
</feature>
<gene>
    <name evidence="2" type="ORF">PZ740_12390</name>
</gene>
<proteinExistence type="predicted"/>
<accession>A0AAP3XT17</accession>
<reference evidence="2 3" key="1">
    <citation type="submission" date="2023-03" db="EMBL/GenBank/DDBJ databases">
        <title>YIM 152171 draft genome.</title>
        <authorList>
            <person name="Yang Z."/>
        </authorList>
    </citation>
    <scope>NUCLEOTIDE SEQUENCE [LARGE SCALE GENOMIC DNA]</scope>
    <source>
        <strain evidence="2 3">YIM 152171</strain>
    </source>
</reference>